<evidence type="ECO:0000313" key="2">
    <source>
        <dbReference type="Proteomes" id="UP001372834"/>
    </source>
</evidence>
<reference evidence="1 2" key="1">
    <citation type="submission" date="2023-10" db="EMBL/GenBank/DDBJ databases">
        <title>Genomes of two closely related lineages of the louse Polyplax serrata with different host specificities.</title>
        <authorList>
            <person name="Martinu J."/>
            <person name="Tarabai H."/>
            <person name="Stefka J."/>
            <person name="Hypsa V."/>
        </authorList>
    </citation>
    <scope>NUCLEOTIDE SEQUENCE [LARGE SCALE GENOMIC DNA]</scope>
    <source>
        <strain evidence="1">HR10_N</strain>
    </source>
</reference>
<organism evidence="1 2">
    <name type="scientific">Polyplax serrata</name>
    <name type="common">Common mouse louse</name>
    <dbReference type="NCBI Taxonomy" id="468196"/>
    <lineage>
        <taxon>Eukaryota</taxon>
        <taxon>Metazoa</taxon>
        <taxon>Ecdysozoa</taxon>
        <taxon>Arthropoda</taxon>
        <taxon>Hexapoda</taxon>
        <taxon>Insecta</taxon>
        <taxon>Pterygota</taxon>
        <taxon>Neoptera</taxon>
        <taxon>Paraneoptera</taxon>
        <taxon>Psocodea</taxon>
        <taxon>Troctomorpha</taxon>
        <taxon>Phthiraptera</taxon>
        <taxon>Anoplura</taxon>
        <taxon>Polyplacidae</taxon>
        <taxon>Polyplax</taxon>
    </lineage>
</organism>
<accession>A0AAN8XPS0</accession>
<comment type="caution">
    <text evidence="1">The sequence shown here is derived from an EMBL/GenBank/DDBJ whole genome shotgun (WGS) entry which is preliminary data.</text>
</comment>
<name>A0AAN8XPS0_POLSC</name>
<dbReference type="EMBL" id="JAWJWE010000002">
    <property type="protein sequence ID" value="KAK6642867.1"/>
    <property type="molecule type" value="Genomic_DNA"/>
</dbReference>
<sequence length="59" mass="6656">MAEDNRPREECQRCPISVNNEKCPLSPSGEPLCWNKEHCQKGESKTKINTLVRVEGATL</sequence>
<dbReference type="Proteomes" id="UP001372834">
    <property type="component" value="Unassembled WGS sequence"/>
</dbReference>
<evidence type="ECO:0000313" key="1">
    <source>
        <dbReference type="EMBL" id="KAK6642867.1"/>
    </source>
</evidence>
<gene>
    <name evidence="1" type="ORF">RUM43_004369</name>
</gene>
<protein>
    <submittedName>
        <fullName evidence="1">Uncharacterized protein</fullName>
    </submittedName>
</protein>
<dbReference type="AlphaFoldDB" id="A0AAN8XPS0"/>
<proteinExistence type="predicted"/>